<evidence type="ECO:0000256" key="2">
    <source>
        <dbReference type="ARBA" id="ARBA00022517"/>
    </source>
</evidence>
<evidence type="ECO:0000259" key="7">
    <source>
        <dbReference type="Pfam" id="PF24986"/>
    </source>
</evidence>
<dbReference type="InterPro" id="IPR036976">
    <property type="entry name" value="RimM_N_sf"/>
</dbReference>
<dbReference type="KEGG" id="pmic:NW74_03850"/>
<evidence type="ECO:0000256" key="1">
    <source>
        <dbReference type="ARBA" id="ARBA00022490"/>
    </source>
</evidence>
<evidence type="ECO:0000313" key="8">
    <source>
        <dbReference type="EMBL" id="AIZ36530.1"/>
    </source>
</evidence>
<dbReference type="AlphaFoldDB" id="A0A0B4S1A5"/>
<dbReference type="InterPro" id="IPR056792">
    <property type="entry name" value="PRC_RimM"/>
</dbReference>
<dbReference type="Gene3D" id="2.40.30.60">
    <property type="entry name" value="RimM"/>
    <property type="match status" value="1"/>
</dbReference>
<dbReference type="OrthoDB" id="9810331at2"/>
<feature type="domain" description="Ribosome maturation factor RimM PRC barrel" evidence="7">
    <location>
        <begin position="98"/>
        <end position="159"/>
    </location>
</feature>
<comment type="similarity">
    <text evidence="5">Belongs to the RimM family.</text>
</comment>
<dbReference type="GO" id="GO:0005840">
    <property type="term" value="C:ribosome"/>
    <property type="evidence" value="ECO:0007669"/>
    <property type="project" value="InterPro"/>
</dbReference>
<dbReference type="InterPro" id="IPR002676">
    <property type="entry name" value="RimM_N"/>
</dbReference>
<dbReference type="SUPFAM" id="SSF50346">
    <property type="entry name" value="PRC-barrel domain"/>
    <property type="match status" value="1"/>
</dbReference>
<name>A0A0B4S1A5_9FIRM</name>
<keyword evidence="1 5" id="KW-0963">Cytoplasm</keyword>
<gene>
    <name evidence="5" type="primary">rimM</name>
    <name evidence="8" type="ORF">NW74_03850</name>
</gene>
<dbReference type="NCBIfam" id="TIGR02273">
    <property type="entry name" value="16S_RimM"/>
    <property type="match status" value="1"/>
</dbReference>
<protein>
    <recommendedName>
        <fullName evidence="5">Ribosome maturation factor RimM</fullName>
    </recommendedName>
</protein>
<dbReference type="SUPFAM" id="SSF50447">
    <property type="entry name" value="Translation proteins"/>
    <property type="match status" value="1"/>
</dbReference>
<dbReference type="EMBL" id="CP009761">
    <property type="protein sequence ID" value="AIZ36530.1"/>
    <property type="molecule type" value="Genomic_DNA"/>
</dbReference>
<dbReference type="GO" id="GO:0005737">
    <property type="term" value="C:cytoplasm"/>
    <property type="evidence" value="ECO:0007669"/>
    <property type="project" value="UniProtKB-SubCell"/>
</dbReference>
<proteinExistence type="inferred from homology"/>
<dbReference type="InterPro" id="IPR009000">
    <property type="entry name" value="Transl_B-barrel_sf"/>
</dbReference>
<evidence type="ECO:0000313" key="9">
    <source>
        <dbReference type="Proteomes" id="UP000031386"/>
    </source>
</evidence>
<evidence type="ECO:0000259" key="6">
    <source>
        <dbReference type="Pfam" id="PF01782"/>
    </source>
</evidence>
<dbReference type="Gene3D" id="2.30.30.240">
    <property type="entry name" value="PRC-barrel domain"/>
    <property type="match status" value="1"/>
</dbReference>
<organism evidence="8 9">
    <name type="scientific">Parvimonas micra</name>
    <dbReference type="NCBI Taxonomy" id="33033"/>
    <lineage>
        <taxon>Bacteria</taxon>
        <taxon>Bacillati</taxon>
        <taxon>Bacillota</taxon>
        <taxon>Tissierellia</taxon>
        <taxon>Tissierellales</taxon>
        <taxon>Peptoniphilaceae</taxon>
        <taxon>Parvimonas</taxon>
    </lineage>
</organism>
<dbReference type="Proteomes" id="UP000031386">
    <property type="component" value="Chromosome"/>
</dbReference>
<dbReference type="GO" id="GO:0006364">
    <property type="term" value="P:rRNA processing"/>
    <property type="evidence" value="ECO:0007669"/>
    <property type="project" value="UniProtKB-UniRule"/>
</dbReference>
<reference evidence="8 9" key="1">
    <citation type="submission" date="2014-10" db="EMBL/GenBank/DDBJ databases">
        <title>Complete genome sequence of Parvimonas micra KCOM 1535 (= ChDC B708).</title>
        <authorList>
            <person name="Kook J.-K."/>
            <person name="Park S.-N."/>
            <person name="Lim Y.K."/>
            <person name="Roh H."/>
        </authorList>
    </citation>
    <scope>NUCLEOTIDE SEQUENCE [LARGE SCALE GENOMIC DNA]</scope>
    <source>
        <strain evidence="9">KCOM 1535 / ChDC B708</strain>
    </source>
</reference>
<keyword evidence="2 5" id="KW-0690">Ribosome biogenesis</keyword>
<dbReference type="PANTHER" id="PTHR33692:SF1">
    <property type="entry name" value="RIBOSOME MATURATION FACTOR RIMM"/>
    <property type="match status" value="1"/>
</dbReference>
<evidence type="ECO:0000256" key="5">
    <source>
        <dbReference type="HAMAP-Rule" id="MF_00014"/>
    </source>
</evidence>
<dbReference type="GO" id="GO:0043022">
    <property type="term" value="F:ribosome binding"/>
    <property type="evidence" value="ECO:0007669"/>
    <property type="project" value="InterPro"/>
</dbReference>
<dbReference type="GO" id="GO:0042274">
    <property type="term" value="P:ribosomal small subunit biogenesis"/>
    <property type="evidence" value="ECO:0007669"/>
    <property type="project" value="UniProtKB-UniRule"/>
</dbReference>
<evidence type="ECO:0000256" key="4">
    <source>
        <dbReference type="ARBA" id="ARBA00023186"/>
    </source>
</evidence>
<feature type="domain" description="RimM N-terminal" evidence="6">
    <location>
        <begin position="6"/>
        <end position="84"/>
    </location>
</feature>
<dbReference type="Pfam" id="PF01782">
    <property type="entry name" value="RimM"/>
    <property type="match status" value="1"/>
</dbReference>
<dbReference type="InterPro" id="IPR011033">
    <property type="entry name" value="PRC_barrel-like_sf"/>
</dbReference>
<comment type="subcellular location">
    <subcellularLocation>
        <location evidence="5">Cytoplasm</location>
    </subcellularLocation>
</comment>
<keyword evidence="4 5" id="KW-0143">Chaperone</keyword>
<sequence>MEFIEVAKIINVHGIKGTVKIYSLTSNTDRFNAGCIFYIDKKIPVTIKSVRELSSDLALLAFNEYDNINQVLEFKNKGLFIEESNLLELPEDEYYIYKLIGVDVYDQDNKFIGKIKNVLTTLANDVYNIDYNGKDVYIPAVKEFIKDVDIEKSIMKVSIIDGMLDD</sequence>
<comment type="domain">
    <text evidence="5">The PRC barrel domain binds ribosomal protein uS19.</text>
</comment>
<dbReference type="HAMAP" id="MF_00014">
    <property type="entry name" value="Ribosome_mat_RimM"/>
    <property type="match status" value="1"/>
</dbReference>
<comment type="function">
    <text evidence="5">An accessory protein needed during the final step in the assembly of 30S ribosomal subunit, possibly for assembly of the head region. Essential for efficient processing of 16S rRNA. May be needed both before and after RbfA during the maturation of 16S rRNA. It has affinity for free ribosomal 30S subunits but not for 70S ribosomes.</text>
</comment>
<evidence type="ECO:0000256" key="3">
    <source>
        <dbReference type="ARBA" id="ARBA00022552"/>
    </source>
</evidence>
<accession>A0A0B4S1A5</accession>
<dbReference type="STRING" id="33033.NW74_03850"/>
<keyword evidence="3 5" id="KW-0698">rRNA processing</keyword>
<keyword evidence="9" id="KW-1185">Reference proteome</keyword>
<dbReference type="InterPro" id="IPR011961">
    <property type="entry name" value="RimM"/>
</dbReference>
<dbReference type="RefSeq" id="WP_041953912.1">
    <property type="nucleotide sequence ID" value="NZ_CP009761.1"/>
</dbReference>
<dbReference type="Pfam" id="PF24986">
    <property type="entry name" value="PRC_RimM"/>
    <property type="match status" value="1"/>
</dbReference>
<dbReference type="PANTHER" id="PTHR33692">
    <property type="entry name" value="RIBOSOME MATURATION FACTOR RIMM"/>
    <property type="match status" value="1"/>
</dbReference>
<comment type="subunit">
    <text evidence="5">Binds ribosomal protein uS19.</text>
</comment>